<evidence type="ECO:0000256" key="1">
    <source>
        <dbReference type="ARBA" id="ARBA00004651"/>
    </source>
</evidence>
<evidence type="ECO:0000256" key="6">
    <source>
        <dbReference type="RuleBase" id="RU366058"/>
    </source>
</evidence>
<dbReference type="AlphaFoldDB" id="A0A1M5MQ52"/>
<evidence type="ECO:0000313" key="8">
    <source>
        <dbReference type="EMBL" id="SHG78903.1"/>
    </source>
</evidence>
<keyword evidence="3 6" id="KW-0812">Transmembrane</keyword>
<evidence type="ECO:0000256" key="4">
    <source>
        <dbReference type="ARBA" id="ARBA00022989"/>
    </source>
</evidence>
<dbReference type="InterPro" id="IPR015414">
    <property type="entry name" value="TMEM64"/>
</dbReference>
<dbReference type="GO" id="GO:0005886">
    <property type="term" value="C:plasma membrane"/>
    <property type="evidence" value="ECO:0007669"/>
    <property type="project" value="UniProtKB-SubCell"/>
</dbReference>
<feature type="transmembrane region" description="Helical" evidence="6">
    <location>
        <begin position="26"/>
        <end position="43"/>
    </location>
</feature>
<comment type="similarity">
    <text evidence="6">Belongs to the TVP38/TMEM64 family.</text>
</comment>
<comment type="caution">
    <text evidence="6">Lacks conserved residue(s) required for the propagation of feature annotation.</text>
</comment>
<dbReference type="PANTHER" id="PTHR12677">
    <property type="entry name" value="GOLGI APPARATUS MEMBRANE PROTEIN TVP38-RELATED"/>
    <property type="match status" value="1"/>
</dbReference>
<evidence type="ECO:0000256" key="3">
    <source>
        <dbReference type="ARBA" id="ARBA00022692"/>
    </source>
</evidence>
<feature type="transmembrane region" description="Helical" evidence="6">
    <location>
        <begin position="216"/>
        <end position="236"/>
    </location>
</feature>
<evidence type="ECO:0000313" key="9">
    <source>
        <dbReference type="Proteomes" id="UP000243255"/>
    </source>
</evidence>
<organism evidence="8 9">
    <name type="scientific">Asaccharospora irregularis DSM 2635</name>
    <dbReference type="NCBI Taxonomy" id="1121321"/>
    <lineage>
        <taxon>Bacteria</taxon>
        <taxon>Bacillati</taxon>
        <taxon>Bacillota</taxon>
        <taxon>Clostridia</taxon>
        <taxon>Peptostreptococcales</taxon>
        <taxon>Peptostreptococcaceae</taxon>
        <taxon>Asaccharospora</taxon>
    </lineage>
</organism>
<comment type="subcellular location">
    <subcellularLocation>
        <location evidence="1 6">Cell membrane</location>
        <topology evidence="1 6">Multi-pass membrane protein</topology>
    </subcellularLocation>
</comment>
<feature type="domain" description="VTT" evidence="7">
    <location>
        <begin position="94"/>
        <end position="209"/>
    </location>
</feature>
<dbReference type="STRING" id="1121321.SAMN04488530_10789"/>
<name>A0A1M5MQ52_9FIRM</name>
<evidence type="ECO:0000259" key="7">
    <source>
        <dbReference type="Pfam" id="PF09335"/>
    </source>
</evidence>
<proteinExistence type="inferred from homology"/>
<dbReference type="Proteomes" id="UP000243255">
    <property type="component" value="Unassembled WGS sequence"/>
</dbReference>
<keyword evidence="5 6" id="KW-0472">Membrane</keyword>
<gene>
    <name evidence="8" type="ORF">SAMN04488530_10789</name>
</gene>
<keyword evidence="2 6" id="KW-1003">Cell membrane</keyword>
<evidence type="ECO:0000256" key="5">
    <source>
        <dbReference type="ARBA" id="ARBA00023136"/>
    </source>
</evidence>
<reference evidence="9" key="1">
    <citation type="submission" date="2016-11" db="EMBL/GenBank/DDBJ databases">
        <authorList>
            <person name="Varghese N."/>
            <person name="Submissions S."/>
        </authorList>
    </citation>
    <scope>NUCLEOTIDE SEQUENCE [LARGE SCALE GENOMIC DNA]</scope>
    <source>
        <strain evidence="9">DSM 2635</strain>
    </source>
</reference>
<feature type="transmembrane region" description="Helical" evidence="6">
    <location>
        <begin position="68"/>
        <end position="86"/>
    </location>
</feature>
<feature type="transmembrane region" description="Helical" evidence="6">
    <location>
        <begin position="115"/>
        <end position="134"/>
    </location>
</feature>
<dbReference type="Pfam" id="PF09335">
    <property type="entry name" value="VTT_dom"/>
    <property type="match status" value="1"/>
</dbReference>
<protein>
    <recommendedName>
        <fullName evidence="6">TVP38/TMEM64 family membrane protein</fullName>
    </recommendedName>
</protein>
<dbReference type="OrthoDB" id="9812980at2"/>
<dbReference type="EMBL" id="FQWX01000007">
    <property type="protein sequence ID" value="SHG78903.1"/>
    <property type="molecule type" value="Genomic_DNA"/>
</dbReference>
<dbReference type="InterPro" id="IPR032816">
    <property type="entry name" value="VTT_dom"/>
</dbReference>
<evidence type="ECO:0000256" key="2">
    <source>
        <dbReference type="ARBA" id="ARBA00022475"/>
    </source>
</evidence>
<accession>A0A1M5MQ52</accession>
<dbReference type="PANTHER" id="PTHR12677:SF59">
    <property type="entry name" value="GOLGI APPARATUS MEMBRANE PROTEIN TVP38-RELATED"/>
    <property type="match status" value="1"/>
</dbReference>
<keyword evidence="4 6" id="KW-1133">Transmembrane helix</keyword>
<keyword evidence="9" id="KW-1185">Reference proteome</keyword>
<dbReference type="RefSeq" id="WP_073124891.1">
    <property type="nucleotide sequence ID" value="NZ_BAABCH010000024.1"/>
</dbReference>
<sequence length="247" mass="27627">MCIIIKKQHNNKKKNSTNSRKLKKPFWITLALIVLLGCIYTFVPQVNNTINKVILYLTTLDLEGLKEYILSFGIWAPIVSFLLMILQSVAAPLPAFLITFANAALFGWVNGAILSWISAMVGALICFYIARFLGRDTVEKLTSKFALDNIDEFFEKYGRHTILIARLLPFMSFDLVSYAAGLTSMGFLSFFVATGLGQLPATIVYSYVGGMLTGGAKLMMMGILTLFAISILIYLIKKIWNEKHKNN</sequence>